<reference evidence="6 7" key="1">
    <citation type="submission" date="2017-10" db="EMBL/GenBank/DDBJ databases">
        <title>Resolving the taxonomy of Roseburia spp., Eubacterium rectale and Agathobacter spp. through phylogenomic analysis.</title>
        <authorList>
            <person name="Sheridan P.O."/>
            <person name="Walker A.W."/>
            <person name="Duncan S.H."/>
            <person name="Scott K.P."/>
            <person name="Toole P.W.O."/>
            <person name="Luis P."/>
            <person name="Flint H.J."/>
        </authorList>
    </citation>
    <scope>NUCLEOTIDE SEQUENCE [LARGE SCALE GENOMIC DNA]</scope>
    <source>
        <strain evidence="6 7">JK623</strain>
    </source>
</reference>
<dbReference type="Pfam" id="PF00005">
    <property type="entry name" value="ABC_tran"/>
    <property type="match status" value="1"/>
</dbReference>
<dbReference type="GO" id="GO:0005524">
    <property type="term" value="F:ATP binding"/>
    <property type="evidence" value="ECO:0007669"/>
    <property type="project" value="UniProtKB-KW"/>
</dbReference>
<evidence type="ECO:0000313" key="7">
    <source>
        <dbReference type="Proteomes" id="UP000224563"/>
    </source>
</evidence>
<keyword evidence="3" id="KW-0547">Nucleotide-binding</keyword>
<evidence type="ECO:0000256" key="3">
    <source>
        <dbReference type="ARBA" id="ARBA00022741"/>
    </source>
</evidence>
<dbReference type="SMART" id="SM00382">
    <property type="entry name" value="AAA"/>
    <property type="match status" value="1"/>
</dbReference>
<protein>
    <submittedName>
        <fullName evidence="6">Multidrug ABC transporter ATP-binding protein</fullName>
    </submittedName>
</protein>
<keyword evidence="2" id="KW-0813">Transport</keyword>
<dbReference type="PANTHER" id="PTHR43335">
    <property type="entry name" value="ABC TRANSPORTER, ATP-BINDING PROTEIN"/>
    <property type="match status" value="1"/>
</dbReference>
<keyword evidence="4 6" id="KW-0067">ATP-binding</keyword>
<organism evidence="6 7">
    <name type="scientific">Agathobacter ruminis</name>
    <dbReference type="NCBI Taxonomy" id="1712665"/>
    <lineage>
        <taxon>Bacteria</taxon>
        <taxon>Bacillati</taxon>
        <taxon>Bacillota</taxon>
        <taxon>Clostridia</taxon>
        <taxon>Lachnospirales</taxon>
        <taxon>Lachnospiraceae</taxon>
        <taxon>Agathobacter</taxon>
    </lineage>
</organism>
<dbReference type="AlphaFoldDB" id="A0A2G3DZU5"/>
<dbReference type="InterPro" id="IPR003593">
    <property type="entry name" value="AAA+_ATPase"/>
</dbReference>
<evidence type="ECO:0000256" key="2">
    <source>
        <dbReference type="ARBA" id="ARBA00022448"/>
    </source>
</evidence>
<dbReference type="Proteomes" id="UP000224563">
    <property type="component" value="Unassembled WGS sequence"/>
</dbReference>
<dbReference type="Gene3D" id="3.40.50.300">
    <property type="entry name" value="P-loop containing nucleotide triphosphate hydrolases"/>
    <property type="match status" value="1"/>
</dbReference>
<comment type="caution">
    <text evidence="6">The sequence shown here is derived from an EMBL/GenBank/DDBJ whole genome shotgun (WGS) entry which is preliminary data.</text>
</comment>
<reference evidence="6 7" key="2">
    <citation type="submission" date="2017-10" db="EMBL/GenBank/DDBJ databases">
        <authorList>
            <person name="Banno H."/>
            <person name="Chua N.-H."/>
        </authorList>
    </citation>
    <scope>NUCLEOTIDE SEQUENCE [LARGE SCALE GENOMIC DNA]</scope>
    <source>
        <strain evidence="6 7">JK623</strain>
    </source>
</reference>
<evidence type="ECO:0000256" key="1">
    <source>
        <dbReference type="ARBA" id="ARBA00005417"/>
    </source>
</evidence>
<proteinExistence type="inferred from homology"/>
<feature type="domain" description="ABC transporter" evidence="5">
    <location>
        <begin position="3"/>
        <end position="208"/>
    </location>
</feature>
<name>A0A2G3DZU5_9FIRM</name>
<dbReference type="InterPro" id="IPR027417">
    <property type="entry name" value="P-loop_NTPase"/>
</dbReference>
<dbReference type="InterPro" id="IPR017871">
    <property type="entry name" value="ABC_transporter-like_CS"/>
</dbReference>
<evidence type="ECO:0000313" key="6">
    <source>
        <dbReference type="EMBL" id="PHU36415.1"/>
    </source>
</evidence>
<evidence type="ECO:0000256" key="4">
    <source>
        <dbReference type="ARBA" id="ARBA00022840"/>
    </source>
</evidence>
<evidence type="ECO:0000259" key="5">
    <source>
        <dbReference type="PROSITE" id="PS50893"/>
    </source>
</evidence>
<dbReference type="PROSITE" id="PS50893">
    <property type="entry name" value="ABC_TRANSPORTER_2"/>
    <property type="match status" value="1"/>
</dbReference>
<dbReference type="EMBL" id="PDYG01000134">
    <property type="protein sequence ID" value="PHU36415.1"/>
    <property type="molecule type" value="Genomic_DNA"/>
</dbReference>
<dbReference type="SUPFAM" id="SSF52540">
    <property type="entry name" value="P-loop containing nucleoside triphosphate hydrolases"/>
    <property type="match status" value="1"/>
</dbReference>
<accession>A0A2G3DZU5</accession>
<dbReference type="RefSeq" id="WP_099386940.1">
    <property type="nucleotide sequence ID" value="NZ_JANSWH010000041.1"/>
</dbReference>
<dbReference type="PANTHER" id="PTHR43335:SF4">
    <property type="entry name" value="ABC TRANSPORTER, ATP-BINDING PROTEIN"/>
    <property type="match status" value="1"/>
</dbReference>
<dbReference type="PROSITE" id="PS00211">
    <property type="entry name" value="ABC_TRANSPORTER_1"/>
    <property type="match status" value="1"/>
</dbReference>
<dbReference type="GO" id="GO:0016887">
    <property type="term" value="F:ATP hydrolysis activity"/>
    <property type="evidence" value="ECO:0007669"/>
    <property type="project" value="InterPro"/>
</dbReference>
<comment type="similarity">
    <text evidence="1">Belongs to the ABC transporter superfamily.</text>
</comment>
<dbReference type="InterPro" id="IPR003439">
    <property type="entry name" value="ABC_transporter-like_ATP-bd"/>
</dbReference>
<gene>
    <name evidence="6" type="ORF">CSX02_12605</name>
</gene>
<sequence>MILRADNLVKKIKGKTILDHISIEFESGKVYGIVGRNGSGKTMLFRALSGLMKCDEGAVYLDDQQLGKDFPVLPDLGIVIENAGLYPEYSGKKNLKLLSALKGKISDEEIEEAIRRVGLDPNDKRPVRKYSLGMKQRIVIAQAIMEHPMIFMLDEPTNAIDENGVKELRKLIEQERQRGAMVLLASHSKEDIELLADVVIHMNEGKIIS</sequence>
<keyword evidence="7" id="KW-1185">Reference proteome</keyword>